<dbReference type="InterPro" id="IPR009993">
    <property type="entry name" value="WecF"/>
</dbReference>
<dbReference type="GO" id="GO:0008417">
    <property type="term" value="F:fucosyltransferase activity"/>
    <property type="evidence" value="ECO:0007669"/>
    <property type="project" value="InterPro"/>
</dbReference>
<comment type="caution">
    <text evidence="6">The sequence shown here is derived from an EMBL/GenBank/DDBJ whole genome shotgun (WGS) entry which is preliminary data.</text>
</comment>
<evidence type="ECO:0000256" key="1">
    <source>
        <dbReference type="ARBA" id="ARBA00022475"/>
    </source>
</evidence>
<evidence type="ECO:0000256" key="5">
    <source>
        <dbReference type="ARBA" id="ARBA00023136"/>
    </source>
</evidence>
<dbReference type="AlphaFoldDB" id="A0A6B3ZD09"/>
<reference evidence="6 7" key="1">
    <citation type="submission" date="2019-04" db="EMBL/GenBank/DDBJ databases">
        <title>Genome sequencing of Clostridium botulinum Groups I-IV and Clostridium butyricum.</title>
        <authorList>
            <person name="Brunt J."/>
            <person name="Van Vliet A.H.M."/>
            <person name="Stringer S.C."/>
            <person name="Carter A.T."/>
            <person name="Peck M.W."/>
        </authorList>
    </citation>
    <scope>NUCLEOTIDE SEQUENCE [LARGE SCALE GENOMIC DNA]</scope>
    <source>
        <strain evidence="6 7">IFR 18/037</strain>
    </source>
</reference>
<evidence type="ECO:0000256" key="4">
    <source>
        <dbReference type="ARBA" id="ARBA00022679"/>
    </source>
</evidence>
<organism evidence="6 7">
    <name type="scientific">Clostridium botulinum</name>
    <dbReference type="NCBI Taxonomy" id="1491"/>
    <lineage>
        <taxon>Bacteria</taxon>
        <taxon>Bacillati</taxon>
        <taxon>Bacillota</taxon>
        <taxon>Clostridia</taxon>
        <taxon>Eubacteriales</taxon>
        <taxon>Clostridiaceae</taxon>
        <taxon>Clostridium</taxon>
    </lineage>
</organism>
<sequence>MEKIILFGASKMGEAACVLLKDTYEITYFCDNDRNKWGKEFCNIKIISPEELNNKKFKNIKIVITSMYYKEIKEQLIGLGLENFQIFKYNIVSKKEEGYLQQKSTENKYMIDKLFVNGNKTIKYLHIMRDSFFNKRFIELINNNLKQEEHKFIIIKNIDYNFRYMKDSLKYDNVEILYDRYFENKLYYYVKNSKAIYIYCLYDYICEFICKYKIYKEAELNWTVWGGDVYEYTNIEIYDQYTREFLIKNNLYIDERLKNSEYRINAIKKIDYILTPIYGDYKIIKKNYNTNARLKSFPFVYDIINYKNQCLKSAYNLKKKYKYVFLLGNSGYPSSNHLDIIYKLKEIKNKNFCVLCPLSYGNKNYIEKLIKVSKDILGERFIPLNNFMELDEYTAILDEVDVAIMNHNRQQAVGNMILLLYLGKKIFLKKSVTTFSFLQEKGFQIFDIENFVDNINSIERIQLNSLKNQEAVIKNFSNDKVLEIYKEIFNY</sequence>
<keyword evidence="4" id="KW-0808">Transferase</keyword>
<protein>
    <recommendedName>
        <fullName evidence="8">4-alpha-L-fucosyltransferase</fullName>
    </recommendedName>
</protein>
<keyword evidence="2" id="KW-0997">Cell inner membrane</keyword>
<keyword evidence="1" id="KW-1003">Cell membrane</keyword>
<dbReference type="RefSeq" id="WP_012705134.1">
    <property type="nucleotide sequence ID" value="NZ_CP013847.1"/>
</dbReference>
<gene>
    <name evidence="6" type="ORF">FC794_07785</name>
</gene>
<keyword evidence="5" id="KW-0472">Membrane</keyword>
<proteinExistence type="predicted"/>
<evidence type="ECO:0000313" key="7">
    <source>
        <dbReference type="Proteomes" id="UP000478995"/>
    </source>
</evidence>
<evidence type="ECO:0000256" key="2">
    <source>
        <dbReference type="ARBA" id="ARBA00022519"/>
    </source>
</evidence>
<dbReference type="Pfam" id="PF07429">
    <property type="entry name" value="Glyco_transf_56"/>
    <property type="match status" value="1"/>
</dbReference>
<name>A0A6B3ZD09_CLOBO</name>
<evidence type="ECO:0008006" key="8">
    <source>
        <dbReference type="Google" id="ProtNLM"/>
    </source>
</evidence>
<dbReference type="EMBL" id="SWOY01000002">
    <property type="protein sequence ID" value="NFG16690.1"/>
    <property type="molecule type" value="Genomic_DNA"/>
</dbReference>
<keyword evidence="3" id="KW-0328">Glycosyltransferase</keyword>
<evidence type="ECO:0000256" key="3">
    <source>
        <dbReference type="ARBA" id="ARBA00022676"/>
    </source>
</evidence>
<evidence type="ECO:0000313" key="6">
    <source>
        <dbReference type="EMBL" id="NFG16690.1"/>
    </source>
</evidence>
<dbReference type="Proteomes" id="UP000478995">
    <property type="component" value="Unassembled WGS sequence"/>
</dbReference>
<accession>A0A6B3ZD09</accession>
<dbReference type="Gene3D" id="3.40.50.720">
    <property type="entry name" value="NAD(P)-binding Rossmann-like Domain"/>
    <property type="match status" value="1"/>
</dbReference>
<dbReference type="GO" id="GO:0009246">
    <property type="term" value="P:enterobacterial common antigen biosynthetic process"/>
    <property type="evidence" value="ECO:0007669"/>
    <property type="project" value="InterPro"/>
</dbReference>